<comment type="caution">
    <text evidence="9">The sequence shown here is derived from an EMBL/GenBank/DDBJ whole genome shotgun (WGS) entry which is preliminary data.</text>
</comment>
<dbReference type="HAMAP" id="MF_01416">
    <property type="entry name" value="ATP_synth_delta_bact"/>
    <property type="match status" value="1"/>
</dbReference>
<dbReference type="InterPro" id="IPR000711">
    <property type="entry name" value="ATPase_OSCP/dsu"/>
</dbReference>
<evidence type="ECO:0000256" key="8">
    <source>
        <dbReference type="SAM" id="Coils"/>
    </source>
</evidence>
<evidence type="ECO:0000256" key="5">
    <source>
        <dbReference type="ARBA" id="ARBA00023136"/>
    </source>
</evidence>
<comment type="function">
    <text evidence="7">F(1)F(0) ATP synthase produces ATP from ADP in the presence of a proton or sodium gradient. F-type ATPases consist of two structural domains, F(1) containing the extramembraneous catalytic core and F(0) containing the membrane proton channel, linked together by a central stalk and a peripheral stalk. During catalysis, ATP synthesis in the catalytic domain of F(1) is coupled via a rotary mechanism of the central stalk subunits to proton translocation.</text>
</comment>
<evidence type="ECO:0000313" key="10">
    <source>
        <dbReference type="Proteomes" id="UP001595987"/>
    </source>
</evidence>
<keyword evidence="7" id="KW-0139">CF(1)</keyword>
<reference evidence="10" key="1">
    <citation type="journal article" date="2019" name="Int. J. Syst. Evol. Microbiol.">
        <title>The Global Catalogue of Microorganisms (GCM) 10K type strain sequencing project: providing services to taxonomists for standard genome sequencing and annotation.</title>
        <authorList>
            <consortium name="The Broad Institute Genomics Platform"/>
            <consortium name="The Broad Institute Genome Sequencing Center for Infectious Disease"/>
            <person name="Wu L."/>
            <person name="Ma J."/>
        </authorList>
    </citation>
    <scope>NUCLEOTIDE SEQUENCE [LARGE SCALE GENOMIC DNA]</scope>
    <source>
        <strain evidence="10">CCUG 63287</strain>
    </source>
</reference>
<evidence type="ECO:0000313" key="9">
    <source>
        <dbReference type="EMBL" id="MFC4651995.1"/>
    </source>
</evidence>
<feature type="coiled-coil region" evidence="8">
    <location>
        <begin position="9"/>
        <end position="36"/>
    </location>
</feature>
<keyword evidence="4 7" id="KW-0406">Ion transport</keyword>
<dbReference type="NCBIfam" id="TIGR01145">
    <property type="entry name" value="ATP_synt_delta"/>
    <property type="match status" value="1"/>
</dbReference>
<evidence type="ECO:0000256" key="4">
    <source>
        <dbReference type="ARBA" id="ARBA00023065"/>
    </source>
</evidence>
<keyword evidence="10" id="KW-1185">Reference proteome</keyword>
<dbReference type="SUPFAM" id="SSF47928">
    <property type="entry name" value="N-terminal domain of the delta subunit of the F1F0-ATP synthase"/>
    <property type="match status" value="1"/>
</dbReference>
<comment type="similarity">
    <text evidence="7">Belongs to the ATPase delta chain family.</text>
</comment>
<keyword evidence="8" id="KW-0175">Coiled coil</keyword>
<organism evidence="9 10">
    <name type="scientific">Lactococcus nasutitermitis</name>
    <dbReference type="NCBI Taxonomy" id="1652957"/>
    <lineage>
        <taxon>Bacteria</taxon>
        <taxon>Bacillati</taxon>
        <taxon>Bacillota</taxon>
        <taxon>Bacilli</taxon>
        <taxon>Lactobacillales</taxon>
        <taxon>Streptococcaceae</taxon>
        <taxon>Lactococcus</taxon>
    </lineage>
</organism>
<dbReference type="NCBIfam" id="NF004401">
    <property type="entry name" value="PRK05758.2-1"/>
    <property type="match status" value="1"/>
</dbReference>
<dbReference type="PRINTS" id="PR00125">
    <property type="entry name" value="ATPASEDELTA"/>
</dbReference>
<dbReference type="Proteomes" id="UP001595987">
    <property type="component" value="Unassembled WGS sequence"/>
</dbReference>
<dbReference type="RefSeq" id="WP_213533594.1">
    <property type="nucleotide sequence ID" value="NZ_BOVQ01000002.1"/>
</dbReference>
<name>A0ABV9JES6_9LACT</name>
<dbReference type="Gene3D" id="1.10.520.20">
    <property type="entry name" value="N-terminal domain of the delta subunit of the F1F0-ATP synthase"/>
    <property type="match status" value="1"/>
</dbReference>
<gene>
    <name evidence="7" type="primary">atpH</name>
    <name evidence="9" type="ORF">ACFO26_03665</name>
</gene>
<evidence type="ECO:0000256" key="2">
    <source>
        <dbReference type="ARBA" id="ARBA00022448"/>
    </source>
</evidence>
<dbReference type="Pfam" id="PF00213">
    <property type="entry name" value="OSCP"/>
    <property type="match status" value="1"/>
</dbReference>
<protein>
    <recommendedName>
        <fullName evidence="7">ATP synthase subunit delta</fullName>
    </recommendedName>
    <alternativeName>
        <fullName evidence="7">ATP synthase F(1) sector subunit delta</fullName>
    </alternativeName>
    <alternativeName>
        <fullName evidence="7">F-type ATPase subunit delta</fullName>
        <shortName evidence="7">F-ATPase subunit delta</shortName>
    </alternativeName>
</protein>
<comment type="subcellular location">
    <subcellularLocation>
        <location evidence="7">Cell membrane</location>
        <topology evidence="7">Peripheral membrane protein</topology>
    </subcellularLocation>
    <subcellularLocation>
        <location evidence="1">Membrane</location>
    </subcellularLocation>
</comment>
<evidence type="ECO:0000256" key="3">
    <source>
        <dbReference type="ARBA" id="ARBA00022781"/>
    </source>
</evidence>
<keyword evidence="5 7" id="KW-0472">Membrane</keyword>
<evidence type="ECO:0000256" key="6">
    <source>
        <dbReference type="ARBA" id="ARBA00023310"/>
    </source>
</evidence>
<sequence length="175" mass="19594">MAKVNSQKYSKALLEVAQEQSKLEEILAEVAQVAELFESQNLTKFFSDDVYSADIKSQVVDTLNNSASDLMRNFLNTVRLNGRLADLYEILQEVKNTADDMFKIADVEVISSVALTENQIQKFEQLTKAKFDLNEVKVINTVDEKILGGFIISSRGKIIDSSIKTQLAKIANEIL</sequence>
<keyword evidence="6 7" id="KW-0066">ATP synthesis</keyword>
<evidence type="ECO:0000256" key="1">
    <source>
        <dbReference type="ARBA" id="ARBA00004370"/>
    </source>
</evidence>
<keyword evidence="3 7" id="KW-0375">Hydrogen ion transport</keyword>
<comment type="function">
    <text evidence="7">This protein is part of the stalk that links CF(0) to CF(1). It either transmits conformational changes from CF(0) to CF(1) or is implicated in proton conduction.</text>
</comment>
<keyword evidence="7" id="KW-1003">Cell membrane</keyword>
<keyword evidence="2 7" id="KW-0813">Transport</keyword>
<accession>A0ABV9JES6</accession>
<dbReference type="EMBL" id="JBHSGD010000004">
    <property type="protein sequence ID" value="MFC4651995.1"/>
    <property type="molecule type" value="Genomic_DNA"/>
</dbReference>
<evidence type="ECO:0000256" key="7">
    <source>
        <dbReference type="HAMAP-Rule" id="MF_01416"/>
    </source>
</evidence>
<dbReference type="PANTHER" id="PTHR11910">
    <property type="entry name" value="ATP SYNTHASE DELTA CHAIN"/>
    <property type="match status" value="1"/>
</dbReference>
<dbReference type="InterPro" id="IPR026015">
    <property type="entry name" value="ATP_synth_OSCP/delta_N_sf"/>
</dbReference>
<proteinExistence type="inferred from homology"/>